<gene>
    <name evidence="1" type="ORF">CDAR_19681</name>
</gene>
<accession>A0AAV4QHZ4</accession>
<comment type="caution">
    <text evidence="1">The sequence shown here is derived from an EMBL/GenBank/DDBJ whole genome shotgun (WGS) entry which is preliminary data.</text>
</comment>
<protein>
    <submittedName>
        <fullName evidence="1">Uncharacterized protein</fullName>
    </submittedName>
</protein>
<dbReference type="EMBL" id="BPLQ01004411">
    <property type="protein sequence ID" value="GIY07884.1"/>
    <property type="molecule type" value="Genomic_DNA"/>
</dbReference>
<name>A0AAV4QHZ4_9ARAC</name>
<reference evidence="1 2" key="1">
    <citation type="submission" date="2021-06" db="EMBL/GenBank/DDBJ databases">
        <title>Caerostris darwini draft genome.</title>
        <authorList>
            <person name="Kono N."/>
            <person name="Arakawa K."/>
        </authorList>
    </citation>
    <scope>NUCLEOTIDE SEQUENCE [LARGE SCALE GENOMIC DNA]</scope>
</reference>
<proteinExistence type="predicted"/>
<keyword evidence="2" id="KW-1185">Reference proteome</keyword>
<evidence type="ECO:0000313" key="2">
    <source>
        <dbReference type="Proteomes" id="UP001054837"/>
    </source>
</evidence>
<dbReference type="Proteomes" id="UP001054837">
    <property type="component" value="Unassembled WGS sequence"/>
</dbReference>
<dbReference type="AlphaFoldDB" id="A0AAV4QHZ4"/>
<sequence length="113" mass="13171">METSPSPWYAGRCKNQRGAVPCYRCLVTTDSKNLFFAKNNECVASLFDVFNWHFFNREEFRLTAVEDKIFCDKITLITYKWACENICEIGTKSGFIQMSFDMLHGQKKSFPDI</sequence>
<organism evidence="1 2">
    <name type="scientific">Caerostris darwini</name>
    <dbReference type="NCBI Taxonomy" id="1538125"/>
    <lineage>
        <taxon>Eukaryota</taxon>
        <taxon>Metazoa</taxon>
        <taxon>Ecdysozoa</taxon>
        <taxon>Arthropoda</taxon>
        <taxon>Chelicerata</taxon>
        <taxon>Arachnida</taxon>
        <taxon>Araneae</taxon>
        <taxon>Araneomorphae</taxon>
        <taxon>Entelegynae</taxon>
        <taxon>Araneoidea</taxon>
        <taxon>Araneidae</taxon>
        <taxon>Caerostris</taxon>
    </lineage>
</organism>
<evidence type="ECO:0000313" key="1">
    <source>
        <dbReference type="EMBL" id="GIY07884.1"/>
    </source>
</evidence>